<dbReference type="EMBL" id="CP104013">
    <property type="protein sequence ID" value="UYP45761.1"/>
    <property type="molecule type" value="Genomic_DNA"/>
</dbReference>
<keyword evidence="1" id="KW-0378">Hydrolase</keyword>
<name>A0ABY6HQH7_9ARCH</name>
<keyword evidence="5" id="KW-1185">Reference proteome</keyword>
<evidence type="ECO:0000313" key="4">
    <source>
        <dbReference type="EMBL" id="UYP45761.1"/>
    </source>
</evidence>
<dbReference type="Pfam" id="PF02838">
    <property type="entry name" value="Glyco_hydro_20b"/>
    <property type="match status" value="1"/>
</dbReference>
<dbReference type="InterPro" id="IPR029018">
    <property type="entry name" value="Hex-like_dom2"/>
</dbReference>
<proteinExistence type="predicted"/>
<accession>A0ABY6HQH7</accession>
<reference evidence="4" key="1">
    <citation type="submission" date="2022-09" db="EMBL/GenBank/DDBJ databases">
        <title>Actin cytoskeleton and complex cell architecture in an #Asgard archaeon.</title>
        <authorList>
            <person name="Ponce Toledo R.I."/>
            <person name="Schleper C."/>
            <person name="Rodrigues Oliveira T."/>
            <person name="Wollweber F."/>
            <person name="Xu J."/>
            <person name="Rittmann S."/>
            <person name="Klingl A."/>
            <person name="Pilhofer M."/>
        </authorList>
    </citation>
    <scope>NUCLEOTIDE SEQUENCE</scope>
    <source>
        <strain evidence="4">B-35</strain>
    </source>
</reference>
<keyword evidence="2" id="KW-0326">Glycosidase</keyword>
<sequence>MSSQEIYSQFLLPTPVSISKGSVDQSVSLSGNWTISTNCPSDRLKNHVYTLPKKVSTSNPNDQFDFAWNSTFEGQIDEFYNRKNIGVFQPRDPLFLLILPDGLEIKPELIIKNIQWQTDWNINDYCSTDEYHLLIGKFIQISSRTERGLFYGLQSLKSLIKFSKNNIPLQTIQDSPKTSQRTILLSIQTDPINDEFFEDVMHKMASYKINSIILQGGKLTENHFSLLNNLYIEQIQRPEKPLLSSRFSQWAIKNKAWPILIHNFASQAETTWTGKSPSDDFSMKFWQNFFFATSIKENIDEIQNLKPFFDIVGYLKANFEELQQKFQENQNIRSNITIEGMHVEDLQTKLLLLERSLYNLESKVRWNKDYFESFQMLLSYQIILLKTISVIPTIEQIGSSLTEDTEIHLPSINSLSKEQESLQYLKQSLDLLQLRIFKYNEWASGTPNFQSIFQTELNHVKNQAETSITKFSTLIQALRDFISGVK</sequence>
<feature type="domain" description="Beta-hexosaminidase bacterial type N-terminal" evidence="3">
    <location>
        <begin position="124"/>
        <end position="174"/>
    </location>
</feature>
<organism evidence="4 5">
    <name type="scientific">Candidatus Lokiarchaeum ossiferum</name>
    <dbReference type="NCBI Taxonomy" id="2951803"/>
    <lineage>
        <taxon>Archaea</taxon>
        <taxon>Promethearchaeati</taxon>
        <taxon>Promethearchaeota</taxon>
        <taxon>Promethearchaeia</taxon>
        <taxon>Promethearchaeales</taxon>
        <taxon>Promethearchaeaceae</taxon>
        <taxon>Candidatus Lokiarchaeum</taxon>
    </lineage>
</organism>
<dbReference type="Proteomes" id="UP001208689">
    <property type="component" value="Chromosome"/>
</dbReference>
<gene>
    <name evidence="4" type="ORF">NEF87_002046</name>
</gene>
<evidence type="ECO:0000256" key="1">
    <source>
        <dbReference type="ARBA" id="ARBA00022801"/>
    </source>
</evidence>
<dbReference type="InterPro" id="IPR015882">
    <property type="entry name" value="HEX_bac_N"/>
</dbReference>
<protein>
    <recommendedName>
        <fullName evidence="3">Beta-hexosaminidase bacterial type N-terminal domain-containing protein</fullName>
    </recommendedName>
</protein>
<dbReference type="Gene3D" id="3.30.379.10">
    <property type="entry name" value="Chitobiase/beta-hexosaminidase domain 2-like"/>
    <property type="match status" value="1"/>
</dbReference>
<evidence type="ECO:0000313" key="5">
    <source>
        <dbReference type="Proteomes" id="UP001208689"/>
    </source>
</evidence>
<evidence type="ECO:0000259" key="3">
    <source>
        <dbReference type="Pfam" id="PF02838"/>
    </source>
</evidence>
<dbReference type="SUPFAM" id="SSF55545">
    <property type="entry name" value="beta-N-acetylhexosaminidase-like domain"/>
    <property type="match status" value="1"/>
</dbReference>
<evidence type="ECO:0000256" key="2">
    <source>
        <dbReference type="ARBA" id="ARBA00023295"/>
    </source>
</evidence>